<dbReference type="PANTHER" id="PTHR45805">
    <property type="entry name" value="NUCLEAR HORMONE RECEPTOR HR3-RELATED"/>
    <property type="match status" value="1"/>
</dbReference>
<keyword evidence="4" id="KW-0675">Receptor</keyword>
<dbReference type="GO" id="GO:0005634">
    <property type="term" value="C:nucleus"/>
    <property type="evidence" value="ECO:0007669"/>
    <property type="project" value="UniProtKB-SubCell"/>
</dbReference>
<accession>A0A8B6GEB7</accession>
<dbReference type="Proteomes" id="UP000596742">
    <property type="component" value="Unassembled WGS sequence"/>
</dbReference>
<protein>
    <submittedName>
        <fullName evidence="6">Uncharacterized protein</fullName>
    </submittedName>
</protein>
<evidence type="ECO:0000256" key="5">
    <source>
        <dbReference type="SAM" id="SignalP"/>
    </source>
</evidence>
<dbReference type="EMBL" id="UYJE01008285">
    <property type="protein sequence ID" value="VDI62708.1"/>
    <property type="molecule type" value="Genomic_DNA"/>
</dbReference>
<keyword evidence="7" id="KW-1185">Reference proteome</keyword>
<feature type="chain" id="PRO_5032856234" evidence="5">
    <location>
        <begin position="17"/>
        <end position="96"/>
    </location>
</feature>
<reference evidence="6" key="1">
    <citation type="submission" date="2018-11" db="EMBL/GenBank/DDBJ databases">
        <authorList>
            <person name="Alioto T."/>
            <person name="Alioto T."/>
        </authorList>
    </citation>
    <scope>NUCLEOTIDE SEQUENCE</scope>
</reference>
<evidence type="ECO:0000256" key="3">
    <source>
        <dbReference type="ARBA" id="ARBA00023163"/>
    </source>
</evidence>
<name>A0A8B6GEB7_MYTGA</name>
<dbReference type="GO" id="GO:0004879">
    <property type="term" value="F:nuclear receptor activity"/>
    <property type="evidence" value="ECO:0007669"/>
    <property type="project" value="TreeGrafter"/>
</dbReference>
<evidence type="ECO:0000256" key="2">
    <source>
        <dbReference type="ARBA" id="ARBA00023015"/>
    </source>
</evidence>
<organism evidence="6 7">
    <name type="scientific">Mytilus galloprovincialis</name>
    <name type="common">Mediterranean mussel</name>
    <dbReference type="NCBI Taxonomy" id="29158"/>
    <lineage>
        <taxon>Eukaryota</taxon>
        <taxon>Metazoa</taxon>
        <taxon>Spiralia</taxon>
        <taxon>Lophotrochozoa</taxon>
        <taxon>Mollusca</taxon>
        <taxon>Bivalvia</taxon>
        <taxon>Autobranchia</taxon>
        <taxon>Pteriomorphia</taxon>
        <taxon>Mytilida</taxon>
        <taxon>Mytiloidea</taxon>
        <taxon>Mytilidae</taxon>
        <taxon>Mytilinae</taxon>
        <taxon>Mytilus</taxon>
    </lineage>
</organism>
<dbReference type="GO" id="GO:0000978">
    <property type="term" value="F:RNA polymerase II cis-regulatory region sequence-specific DNA binding"/>
    <property type="evidence" value="ECO:0007669"/>
    <property type="project" value="TreeGrafter"/>
</dbReference>
<gene>
    <name evidence="6" type="ORF">MGAL_10B092634</name>
</gene>
<dbReference type="SUPFAM" id="SSF48508">
    <property type="entry name" value="Nuclear receptor ligand-binding domain"/>
    <property type="match status" value="1"/>
</dbReference>
<dbReference type="AlphaFoldDB" id="A0A8B6GEB7"/>
<keyword evidence="5" id="KW-0732">Signal</keyword>
<comment type="caution">
    <text evidence="6">The sequence shown here is derived from an EMBL/GenBank/DDBJ whole genome shotgun (WGS) entry which is preliminary data.</text>
</comment>
<proteinExistence type="predicted"/>
<evidence type="ECO:0000313" key="6">
    <source>
        <dbReference type="EMBL" id="VDI62708.1"/>
    </source>
</evidence>
<dbReference type="InterPro" id="IPR035500">
    <property type="entry name" value="NHR-like_dom_sf"/>
</dbReference>
<dbReference type="OrthoDB" id="6191532at2759"/>
<evidence type="ECO:0000313" key="7">
    <source>
        <dbReference type="Proteomes" id="UP000596742"/>
    </source>
</evidence>
<dbReference type="PANTHER" id="PTHR45805:SF2">
    <property type="entry name" value="NUCLEAR HORMONE RECEPTOR HR3-RELATED"/>
    <property type="match status" value="1"/>
</dbReference>
<keyword evidence="2" id="KW-0805">Transcription regulation</keyword>
<dbReference type="Gene3D" id="1.10.565.10">
    <property type="entry name" value="Retinoid X Receptor"/>
    <property type="match status" value="1"/>
</dbReference>
<evidence type="ECO:0000256" key="4">
    <source>
        <dbReference type="ARBA" id="ARBA00023170"/>
    </source>
</evidence>
<sequence>MALLLALVLTQPDLHGVMDAEGAKKLHIVIRNSLQFEICKSHSRKRESMNILFDITKELQRLNTKHATLLYKFSLSAPNIQFPPVYKEVFSTAKLT</sequence>
<comment type="subcellular location">
    <subcellularLocation>
        <location evidence="1">Nucleus</location>
    </subcellularLocation>
</comment>
<keyword evidence="3" id="KW-0804">Transcription</keyword>
<feature type="signal peptide" evidence="5">
    <location>
        <begin position="1"/>
        <end position="16"/>
    </location>
</feature>
<evidence type="ECO:0000256" key="1">
    <source>
        <dbReference type="ARBA" id="ARBA00004123"/>
    </source>
</evidence>